<organism evidence="1 2">
    <name type="scientific">Meloidogyne enterolobii</name>
    <name type="common">Root-knot nematode worm</name>
    <name type="synonym">Meloidogyne mayaguensis</name>
    <dbReference type="NCBI Taxonomy" id="390850"/>
    <lineage>
        <taxon>Eukaryota</taxon>
        <taxon>Metazoa</taxon>
        <taxon>Ecdysozoa</taxon>
        <taxon>Nematoda</taxon>
        <taxon>Chromadorea</taxon>
        <taxon>Rhabditida</taxon>
        <taxon>Tylenchina</taxon>
        <taxon>Tylenchomorpha</taxon>
        <taxon>Tylenchoidea</taxon>
        <taxon>Meloidogynidae</taxon>
        <taxon>Meloidogyninae</taxon>
        <taxon>Meloidogyne</taxon>
    </lineage>
</organism>
<gene>
    <name evidence="1" type="ORF">MENTE1834_LOCUS15945</name>
</gene>
<evidence type="ECO:0000313" key="1">
    <source>
        <dbReference type="EMBL" id="CAK5060310.1"/>
    </source>
</evidence>
<proteinExistence type="predicted"/>
<sequence>MHSLPQEVQLDVLKCLNFNELFSLKLTNFYFLNLINKYEGELARKKFRHLSLIKISLNDNRLSPDKFFDPQSGTFEFTLTDQLKEKWQKAIDKSIPLSLNSSKSERTIFVRIEEISYLLDKKNLLNLPNFPKNIDEMIEIRCWLEQLFNCAYDRVCFDGNLFNPEMINILFDNDNTIPPQFNVNELILSANNTTFEIVLKFSLNYLSISEFICINLDIDFTEQRTDILFDILINDGHKFPKICLKYVKLDLYDQIMKVCS</sequence>
<reference evidence="1" key="1">
    <citation type="submission" date="2023-11" db="EMBL/GenBank/DDBJ databases">
        <authorList>
            <person name="Poullet M."/>
        </authorList>
    </citation>
    <scope>NUCLEOTIDE SEQUENCE</scope>
    <source>
        <strain evidence="1">E1834</strain>
    </source>
</reference>
<name>A0ACB0YS37_MELEN</name>
<dbReference type="Proteomes" id="UP001497535">
    <property type="component" value="Unassembled WGS sequence"/>
</dbReference>
<protein>
    <submittedName>
        <fullName evidence="1">Uncharacterized protein</fullName>
    </submittedName>
</protein>
<dbReference type="EMBL" id="CAVMJV010000017">
    <property type="protein sequence ID" value="CAK5060310.1"/>
    <property type="molecule type" value="Genomic_DNA"/>
</dbReference>
<accession>A0ACB0YS37</accession>
<keyword evidence="2" id="KW-1185">Reference proteome</keyword>
<evidence type="ECO:0000313" key="2">
    <source>
        <dbReference type="Proteomes" id="UP001497535"/>
    </source>
</evidence>
<comment type="caution">
    <text evidence="1">The sequence shown here is derived from an EMBL/GenBank/DDBJ whole genome shotgun (WGS) entry which is preliminary data.</text>
</comment>